<evidence type="ECO:0000313" key="5">
    <source>
        <dbReference type="EMBL" id="MCE3049397.1"/>
    </source>
</evidence>
<dbReference type="Proteomes" id="UP000823775">
    <property type="component" value="Unassembled WGS sequence"/>
</dbReference>
<dbReference type="PANTHER" id="PTHR31623:SF88">
    <property type="entry name" value="ACYLSUGAR ACYLTRANSFERASE 3-LIKE"/>
    <property type="match status" value="1"/>
</dbReference>
<dbReference type="InterPro" id="IPR023213">
    <property type="entry name" value="CAT-like_dom_sf"/>
</dbReference>
<evidence type="ECO:0000256" key="2">
    <source>
        <dbReference type="ARBA" id="ARBA00009861"/>
    </source>
</evidence>
<sequence>MSILTAKEEDVTLASVVKELRREKEIFKKKDLGTTFHPQTDGQEEPIKENELLSALVNFDKGANEIDIYWGSSVCNYPMYNVDFGWGNPERALIPVPLKNSFILMDSKYGKGIETMITLEEQVMAEFDKDKVLLEFASPYPIV</sequence>
<comment type="similarity">
    <text evidence="2">Belongs to the plant acyltransferase family.</text>
</comment>
<evidence type="ECO:0000256" key="3">
    <source>
        <dbReference type="ARBA" id="ARBA00022679"/>
    </source>
</evidence>
<proteinExistence type="inferred from homology"/>
<keyword evidence="6" id="KW-1185">Reference proteome</keyword>
<dbReference type="EMBL" id="JACEIK010006865">
    <property type="protein sequence ID" value="MCE3049397.1"/>
    <property type="molecule type" value="Genomic_DNA"/>
</dbReference>
<organism evidence="5 6">
    <name type="scientific">Datura stramonium</name>
    <name type="common">Jimsonweed</name>
    <name type="synonym">Common thornapple</name>
    <dbReference type="NCBI Taxonomy" id="4076"/>
    <lineage>
        <taxon>Eukaryota</taxon>
        <taxon>Viridiplantae</taxon>
        <taxon>Streptophyta</taxon>
        <taxon>Embryophyta</taxon>
        <taxon>Tracheophyta</taxon>
        <taxon>Spermatophyta</taxon>
        <taxon>Magnoliopsida</taxon>
        <taxon>eudicotyledons</taxon>
        <taxon>Gunneridae</taxon>
        <taxon>Pentapetalae</taxon>
        <taxon>asterids</taxon>
        <taxon>lamiids</taxon>
        <taxon>Solanales</taxon>
        <taxon>Solanaceae</taxon>
        <taxon>Solanoideae</taxon>
        <taxon>Datureae</taxon>
        <taxon>Datura</taxon>
    </lineage>
</organism>
<dbReference type="PANTHER" id="PTHR31623">
    <property type="entry name" value="F21J9.9"/>
    <property type="match status" value="1"/>
</dbReference>
<reference evidence="5 6" key="1">
    <citation type="journal article" date="2021" name="BMC Genomics">
        <title>Datura genome reveals duplications of psychoactive alkaloid biosynthetic genes and high mutation rate following tissue culture.</title>
        <authorList>
            <person name="Rajewski A."/>
            <person name="Carter-House D."/>
            <person name="Stajich J."/>
            <person name="Litt A."/>
        </authorList>
    </citation>
    <scope>NUCLEOTIDE SEQUENCE [LARGE SCALE GENOMIC DNA]</scope>
    <source>
        <strain evidence="5">AR-01</strain>
    </source>
</reference>
<gene>
    <name evidence="5" type="ORF">HAX54_044752</name>
</gene>
<dbReference type="Gene3D" id="3.30.559.10">
    <property type="entry name" value="Chloramphenicol acetyltransferase-like domain"/>
    <property type="match status" value="1"/>
</dbReference>
<evidence type="ECO:0000313" key="6">
    <source>
        <dbReference type="Proteomes" id="UP000823775"/>
    </source>
</evidence>
<evidence type="ECO:0000256" key="1">
    <source>
        <dbReference type="ARBA" id="ARBA00004913"/>
    </source>
</evidence>
<protein>
    <submittedName>
        <fullName evidence="5">Uncharacterized protein</fullName>
    </submittedName>
</protein>
<name>A0ABS8WIU0_DATST</name>
<comment type="caution">
    <text evidence="5">The sequence shown here is derived from an EMBL/GenBank/DDBJ whole genome shotgun (WGS) entry which is preliminary data.</text>
</comment>
<keyword evidence="3" id="KW-0808">Transferase</keyword>
<dbReference type="Pfam" id="PF02458">
    <property type="entry name" value="Transferase"/>
    <property type="match status" value="1"/>
</dbReference>
<accession>A0ABS8WIU0</accession>
<evidence type="ECO:0000256" key="4">
    <source>
        <dbReference type="ARBA" id="ARBA00023315"/>
    </source>
</evidence>
<keyword evidence="4" id="KW-0012">Acyltransferase</keyword>
<comment type="pathway">
    <text evidence="1">Alkaloid biosynthesis.</text>
</comment>